<comment type="similarity">
    <text evidence="1 7">Belongs to the phosphatase 2A regulatory subunit B family.</text>
</comment>
<dbReference type="OrthoDB" id="6274823at2759"/>
<dbReference type="InterPro" id="IPR015943">
    <property type="entry name" value="WD40/YVTN_repeat-like_dom_sf"/>
</dbReference>
<dbReference type="GO" id="GO:1902531">
    <property type="term" value="P:regulation of intracellular signal transduction"/>
    <property type="evidence" value="ECO:0007669"/>
    <property type="project" value="UniProtKB-ARBA"/>
</dbReference>
<evidence type="ECO:0000256" key="6">
    <source>
        <dbReference type="ARBA" id="ARBA00067298"/>
    </source>
</evidence>
<dbReference type="PROSITE" id="PS01024">
    <property type="entry name" value="PR55_1"/>
    <property type="match status" value="1"/>
</dbReference>
<keyword evidence="4 7" id="KW-0677">Repeat</keyword>
<dbReference type="GO" id="GO:0000159">
    <property type="term" value="C:protein phosphatase type 2A complex"/>
    <property type="evidence" value="ECO:0007669"/>
    <property type="project" value="UniProtKB-UniRule"/>
</dbReference>
<evidence type="ECO:0000256" key="5">
    <source>
        <dbReference type="ARBA" id="ARBA00055525"/>
    </source>
</evidence>
<keyword evidence="10" id="KW-1185">Reference proteome</keyword>
<dbReference type="STRING" id="13370.A0A448YIS6"/>
<dbReference type="InParanoid" id="A0A448YIS6"/>
<evidence type="ECO:0000313" key="10">
    <source>
        <dbReference type="Proteomes" id="UP000290900"/>
    </source>
</evidence>
<evidence type="ECO:0000256" key="7">
    <source>
        <dbReference type="RuleBase" id="RU331113"/>
    </source>
</evidence>
<dbReference type="PROSITE" id="PS01025">
    <property type="entry name" value="PR55_2"/>
    <property type="match status" value="1"/>
</dbReference>
<evidence type="ECO:0000256" key="3">
    <source>
        <dbReference type="ARBA" id="ARBA00022574"/>
    </source>
</evidence>
<dbReference type="SUPFAM" id="SSF50978">
    <property type="entry name" value="WD40 repeat-like"/>
    <property type="match status" value="1"/>
</dbReference>
<comment type="function">
    <text evidence="5">Phosphatase 2A affects a variety of biological processes in the cell such as transcription, cell cycle progression and cellular morphogenesis, and provides an initial identification of critical substrates for this phosphatase. The regulatory subunit may direct the catalytic subunit to distinct, albeit overlapping, subsets of substrates.</text>
</comment>
<gene>
    <name evidence="9" type="ORF">BRENAR_LOCUS1590</name>
</gene>
<dbReference type="Gene3D" id="2.130.10.10">
    <property type="entry name" value="YVTN repeat-like/Quinoprotein amine dehydrogenase"/>
    <property type="match status" value="2"/>
</dbReference>
<dbReference type="PRINTS" id="PR00600">
    <property type="entry name" value="PP2APR55"/>
</dbReference>
<evidence type="ECO:0000313" key="9">
    <source>
        <dbReference type="EMBL" id="VEU20855.1"/>
    </source>
</evidence>
<evidence type="ECO:0000256" key="1">
    <source>
        <dbReference type="ARBA" id="ARBA00008259"/>
    </source>
</evidence>
<reference evidence="9 10" key="1">
    <citation type="submission" date="2018-12" db="EMBL/GenBank/DDBJ databases">
        <authorList>
            <person name="Tiukova I."/>
            <person name="Dainat J."/>
        </authorList>
    </citation>
    <scope>NUCLEOTIDE SEQUENCE [LARGE SCALE GENOMIC DNA]</scope>
</reference>
<evidence type="ECO:0000256" key="2">
    <source>
        <dbReference type="ARBA" id="ARBA00022553"/>
    </source>
</evidence>
<sequence length="519" mass="59198">MEEPTWRFSQCFGDKGDIENITEADIISTVEFDHTGDYLATGDRGGRVVLFERNENKKNCEYRFYTEFQSHDAEFDYLKSLEIEEKINKIKWLRRSNQSKFLLSTNDKTIKLWKIFEKQIKIVQENNMIEFNSTTSHQSLGSQSPSAAVSNAVSNATNTASATSVASQLSSFQTNSNFMTGGGDEDGNRNYSNLNNSDGDTDDGNATRVTNYFKSISNLKLPRLTVHDTITAAQPKKIYANAHAYHINSISVNSDEETFISADDLRINLWNLGIADQSFNIVDIKPVNMEELTEVITSAEFHPIDCNLFMYASSKGLIKLNDMRVNSLCDNHARVFEEYMDPSNHNFFTEITSSISDVKFSSNGRYIASRDYMTVKIWDINMETEPVKTINIHEQLRDRLCDTYENDAIFDKFEVQFSGDSKSVMTGSYNNNFMIYQNAVTPECNIDEEPEKEVVLQADKSAFKTKRLGSNKRKNLTMMNKIDFDNIDFKKAILHLSWHPRENTVAIAATNNLYIFSAY</sequence>
<dbReference type="Pfam" id="PF00400">
    <property type="entry name" value="WD40"/>
    <property type="match status" value="2"/>
</dbReference>
<feature type="compositionally biased region" description="Polar residues" evidence="8">
    <location>
        <begin position="189"/>
        <end position="198"/>
    </location>
</feature>
<dbReference type="PANTHER" id="PTHR11871">
    <property type="entry name" value="PROTEIN PHOSPHATASE PP2A REGULATORY SUBUNIT B"/>
    <property type="match status" value="1"/>
</dbReference>
<dbReference type="PIRSF" id="PIRSF037309">
    <property type="entry name" value="PP2A_PR55"/>
    <property type="match status" value="1"/>
</dbReference>
<dbReference type="FunFam" id="2.130.10.10:FF:000189">
    <property type="entry name" value="Protein phosphatase PP2A regulatory subunit B"/>
    <property type="match status" value="1"/>
</dbReference>
<dbReference type="AlphaFoldDB" id="A0A448YIS6"/>
<dbReference type="FunCoup" id="A0A448YIS6">
    <property type="interactions" value="811"/>
</dbReference>
<organism evidence="9 10">
    <name type="scientific">Brettanomyces naardenensis</name>
    <name type="common">Yeast</name>
    <dbReference type="NCBI Taxonomy" id="13370"/>
    <lineage>
        <taxon>Eukaryota</taxon>
        <taxon>Fungi</taxon>
        <taxon>Dikarya</taxon>
        <taxon>Ascomycota</taxon>
        <taxon>Saccharomycotina</taxon>
        <taxon>Pichiomycetes</taxon>
        <taxon>Pichiales</taxon>
        <taxon>Pichiaceae</taxon>
        <taxon>Brettanomyces</taxon>
    </lineage>
</organism>
<feature type="region of interest" description="Disordered" evidence="8">
    <location>
        <begin position="176"/>
        <end position="206"/>
    </location>
</feature>
<proteinExistence type="inferred from homology"/>
<accession>A0A448YIS6</accession>
<dbReference type="InterPro" id="IPR018067">
    <property type="entry name" value="PP2A_PR55_CS"/>
</dbReference>
<dbReference type="GO" id="GO:0010972">
    <property type="term" value="P:negative regulation of G2/M transition of mitotic cell cycle"/>
    <property type="evidence" value="ECO:0007669"/>
    <property type="project" value="UniProtKB-ARBA"/>
</dbReference>
<dbReference type="GO" id="GO:0019888">
    <property type="term" value="F:protein phosphatase regulator activity"/>
    <property type="evidence" value="ECO:0007669"/>
    <property type="project" value="InterPro"/>
</dbReference>
<dbReference type="InterPro" id="IPR036322">
    <property type="entry name" value="WD40_repeat_dom_sf"/>
</dbReference>
<dbReference type="InterPro" id="IPR001680">
    <property type="entry name" value="WD40_rpt"/>
</dbReference>
<evidence type="ECO:0000256" key="4">
    <source>
        <dbReference type="ARBA" id="ARBA00022737"/>
    </source>
</evidence>
<keyword evidence="2" id="KW-0597">Phosphoprotein</keyword>
<evidence type="ECO:0000256" key="8">
    <source>
        <dbReference type="SAM" id="MobiDB-lite"/>
    </source>
</evidence>
<dbReference type="SMART" id="SM00320">
    <property type="entry name" value="WD40"/>
    <property type="match status" value="6"/>
</dbReference>
<keyword evidence="3 7" id="KW-0853">WD repeat</keyword>
<dbReference type="Proteomes" id="UP000290900">
    <property type="component" value="Unassembled WGS sequence"/>
</dbReference>
<dbReference type="InterPro" id="IPR000009">
    <property type="entry name" value="PP2A_PR55"/>
</dbReference>
<dbReference type="EMBL" id="CAACVR010000007">
    <property type="protein sequence ID" value="VEU20855.1"/>
    <property type="molecule type" value="Genomic_DNA"/>
</dbReference>
<name>A0A448YIS6_BRENA</name>
<protein>
    <recommendedName>
        <fullName evidence="6 7">Protein phosphatase PP2A regulatory subunit B</fullName>
    </recommendedName>
</protein>